<evidence type="ECO:0000313" key="3">
    <source>
        <dbReference type="EMBL" id="ACS32867.1"/>
    </source>
</evidence>
<dbReference type="eggNOG" id="arCOG02207">
    <property type="taxonomic scope" value="Archaea"/>
</dbReference>
<dbReference type="Proteomes" id="UP000001488">
    <property type="component" value="Chromosome"/>
</dbReference>
<feature type="transmembrane region" description="Helical" evidence="1">
    <location>
        <begin position="45"/>
        <end position="63"/>
    </location>
</feature>
<feature type="domain" description="Endonuclease/exonuclease/phosphatase" evidence="2">
    <location>
        <begin position="374"/>
        <end position="574"/>
    </location>
</feature>
<feature type="transmembrane region" description="Helical" evidence="1">
    <location>
        <begin position="326"/>
        <end position="346"/>
    </location>
</feature>
<evidence type="ECO:0000259" key="2">
    <source>
        <dbReference type="Pfam" id="PF03372"/>
    </source>
</evidence>
<dbReference type="GO" id="GO:0016787">
    <property type="term" value="F:hydrolase activity"/>
    <property type="evidence" value="ECO:0007669"/>
    <property type="project" value="UniProtKB-KW"/>
</dbReference>
<dbReference type="Gene3D" id="3.60.10.10">
    <property type="entry name" value="Endonuclease/exonuclease/phosphatase"/>
    <property type="match status" value="1"/>
</dbReference>
<keyword evidence="4" id="KW-1185">Reference proteome</keyword>
<dbReference type="InterPro" id="IPR051916">
    <property type="entry name" value="GPI-anchor_lipid_remodeler"/>
</dbReference>
<gene>
    <name evidence="3" type="ordered locus">TGAM_0365</name>
</gene>
<dbReference type="EMBL" id="CP001398">
    <property type="protein sequence ID" value="ACS32867.1"/>
    <property type="molecule type" value="Genomic_DNA"/>
</dbReference>
<dbReference type="PANTHER" id="PTHR14859">
    <property type="entry name" value="CALCOFLUOR WHITE HYPERSENSITIVE PROTEIN PRECURSOR"/>
    <property type="match status" value="1"/>
</dbReference>
<accession>C5A3Q5</accession>
<feature type="transmembrane region" description="Helical" evidence="1">
    <location>
        <begin position="224"/>
        <end position="244"/>
    </location>
</feature>
<dbReference type="STRING" id="593117.TGAM_0365"/>
<feature type="transmembrane region" description="Helical" evidence="1">
    <location>
        <begin position="264"/>
        <end position="284"/>
    </location>
</feature>
<dbReference type="PATRIC" id="fig|593117.10.peg.363"/>
<organism evidence="3 4">
    <name type="scientific">Thermococcus gammatolerans (strain DSM 15229 / JCM 11827 / EJ3)</name>
    <dbReference type="NCBI Taxonomy" id="593117"/>
    <lineage>
        <taxon>Archaea</taxon>
        <taxon>Methanobacteriati</taxon>
        <taxon>Methanobacteriota</taxon>
        <taxon>Thermococci</taxon>
        <taxon>Thermococcales</taxon>
        <taxon>Thermococcaceae</taxon>
        <taxon>Thermococcus</taxon>
    </lineage>
</organism>
<feature type="transmembrane region" description="Helical" evidence="1">
    <location>
        <begin position="192"/>
        <end position="212"/>
    </location>
</feature>
<keyword evidence="1" id="KW-0812">Transmembrane</keyword>
<feature type="transmembrane region" description="Helical" evidence="1">
    <location>
        <begin position="296"/>
        <end position="314"/>
    </location>
</feature>
<dbReference type="InterPro" id="IPR036691">
    <property type="entry name" value="Endo/exonu/phosph_ase_sf"/>
</dbReference>
<dbReference type="HOGENOM" id="CLU_469000_0_0_2"/>
<dbReference type="PaxDb" id="593117-TGAM_0365"/>
<protein>
    <submittedName>
        <fullName evidence="3">Metal-dependent hydrolase</fullName>
    </submittedName>
</protein>
<keyword evidence="3" id="KW-0378">Hydrolase</keyword>
<evidence type="ECO:0000256" key="1">
    <source>
        <dbReference type="SAM" id="Phobius"/>
    </source>
</evidence>
<proteinExistence type="predicted"/>
<dbReference type="GO" id="GO:0016020">
    <property type="term" value="C:membrane"/>
    <property type="evidence" value="ECO:0007669"/>
    <property type="project" value="GOC"/>
</dbReference>
<name>C5A3Q5_THEGJ</name>
<reference evidence="3 4" key="1">
    <citation type="journal article" date="2007" name="Genome Biol.">
        <title>Genome analysis and genome-wide proteomics of Thermococcus gammatolerans, the most radioresistant organism known amongst the Archaea.</title>
        <authorList>
            <person name="Zivanovic Y."/>
            <person name="Armengaud J."/>
            <person name="Lagorce A."/>
            <person name="Leplat C."/>
            <person name="Guerin P."/>
            <person name="Dutertre M."/>
            <person name="Anthouard V."/>
            <person name="Forterre P."/>
            <person name="Wincker P."/>
            <person name="Confalonieri F."/>
        </authorList>
    </citation>
    <scope>NUCLEOTIDE SEQUENCE [LARGE SCALE GENOMIC DNA]</scope>
    <source>
        <strain evidence="4">DSM 15229 / JCM 11827 / EJ3</strain>
    </source>
</reference>
<dbReference type="AlphaFoldDB" id="C5A3Q5"/>
<dbReference type="Pfam" id="PF03372">
    <property type="entry name" value="Exo_endo_phos"/>
    <property type="match status" value="1"/>
</dbReference>
<dbReference type="PANTHER" id="PTHR14859:SF1">
    <property type="entry name" value="PGAP2-INTERACTING PROTEIN"/>
    <property type="match status" value="1"/>
</dbReference>
<dbReference type="KEGG" id="tga:TGAM_0365"/>
<keyword evidence="1" id="KW-1133">Transmembrane helix</keyword>
<dbReference type="GO" id="GO:0006506">
    <property type="term" value="P:GPI anchor biosynthetic process"/>
    <property type="evidence" value="ECO:0007669"/>
    <property type="project" value="TreeGrafter"/>
</dbReference>
<feature type="transmembrane region" description="Helical" evidence="1">
    <location>
        <begin position="137"/>
        <end position="155"/>
    </location>
</feature>
<dbReference type="InterPro" id="IPR005135">
    <property type="entry name" value="Endo/exonuclease/phosphatase"/>
</dbReference>
<dbReference type="SUPFAM" id="SSF56219">
    <property type="entry name" value="DNase I-like"/>
    <property type="match status" value="1"/>
</dbReference>
<keyword evidence="1" id="KW-0472">Membrane</keyword>
<feature type="transmembrane region" description="Helical" evidence="1">
    <location>
        <begin position="167"/>
        <end position="186"/>
    </location>
</feature>
<sequence>MMGMKVRERDKLLLGLGTGVLLASSLRVFVAGAYASLEKTFFYGMKFPSGLGILLFLFAALLVGRLSRKSGAVIMAAYALALLATDATEYVHLIAAFALPVSLALVKELDVKYLAMGLVADLSLRVLAVGAEPADFPYTRVLLVLFILLGAFALWKEPGTLKRPGFGLYAFAALLELGLIYPNAVMRYSGMTVYYLPEFVGFSLLIALAILLGPYLARKPTVAMALLIIGSATLFLKPLSLVGLPLALASTIALVENSKGSRGGIIGAVYLFLVATLALGAYVGRDIGLPFMEDRLEVLILVVSVIYALSAYGKSAEISLPSVKEIAGPLLGVVMASIVVMALFHAGPTYMGAKKDVLVWTYNVHQGFGPYDGTFNGYELVNLLAEQKPDIWFAQEVVGGMIGNGYQDVPLFVSAHLGYAYEYKPAVEGTYGIAVFSHWHMKTESELNLPSVGEARPAQKVSIEELGITVVNVHMGLSEEERAMQAEELLKFAEASPVAQVIAGDTNAEPNERAIEILTRDYRDAFPERPPYTFLWERNGVVDKENIDYILLKNDWPAEVKDDGCLCDVLVSDHRPVWAVIELP</sequence>
<evidence type="ECO:0000313" key="4">
    <source>
        <dbReference type="Proteomes" id="UP000001488"/>
    </source>
</evidence>